<reference evidence="3" key="1">
    <citation type="journal article" date="2013" name="Nature">
        <title>Draft genome of the wheat A-genome progenitor Triticum urartu.</title>
        <authorList>
            <person name="Ling H.Q."/>
            <person name="Zhao S."/>
            <person name="Liu D."/>
            <person name="Wang J."/>
            <person name="Sun H."/>
            <person name="Zhang C."/>
            <person name="Fan H."/>
            <person name="Li D."/>
            <person name="Dong L."/>
            <person name="Tao Y."/>
            <person name="Gao C."/>
            <person name="Wu H."/>
            <person name="Li Y."/>
            <person name="Cui Y."/>
            <person name="Guo X."/>
            <person name="Zheng S."/>
            <person name="Wang B."/>
            <person name="Yu K."/>
            <person name="Liang Q."/>
            <person name="Yang W."/>
            <person name="Lou X."/>
            <person name="Chen J."/>
            <person name="Feng M."/>
            <person name="Jian J."/>
            <person name="Zhang X."/>
            <person name="Luo G."/>
            <person name="Jiang Y."/>
            <person name="Liu J."/>
            <person name="Wang Z."/>
            <person name="Sha Y."/>
            <person name="Zhang B."/>
            <person name="Wu H."/>
            <person name="Tang D."/>
            <person name="Shen Q."/>
            <person name="Xue P."/>
            <person name="Zou S."/>
            <person name="Wang X."/>
            <person name="Liu X."/>
            <person name="Wang F."/>
            <person name="Yang Y."/>
            <person name="An X."/>
            <person name="Dong Z."/>
            <person name="Zhang K."/>
            <person name="Zhang X."/>
            <person name="Luo M.C."/>
            <person name="Dvorak J."/>
            <person name="Tong Y."/>
            <person name="Wang J."/>
            <person name="Yang H."/>
            <person name="Li Z."/>
            <person name="Wang D."/>
            <person name="Zhang A."/>
            <person name="Wang J."/>
        </authorList>
    </citation>
    <scope>NUCLEOTIDE SEQUENCE</scope>
    <source>
        <strain evidence="3">cv. G1812</strain>
    </source>
</reference>
<reference evidence="2" key="3">
    <citation type="submission" date="2022-06" db="UniProtKB">
        <authorList>
            <consortium name="EnsemblPlants"/>
        </authorList>
    </citation>
    <scope>IDENTIFICATION</scope>
</reference>
<feature type="compositionally biased region" description="Low complexity" evidence="1">
    <location>
        <begin position="59"/>
        <end position="110"/>
    </location>
</feature>
<dbReference type="Gramene" id="TuG1812G0300005363.01.T01">
    <property type="protein sequence ID" value="TuG1812G0300005363.01.T01.cds261498"/>
    <property type="gene ID" value="TuG1812G0300005363.01"/>
</dbReference>
<sequence length="151" mass="15724">MTLNSSKQTTPSPFRSNLRIMARHSSMPCSDPSLASIRIRLAGVMHPSPFTSYIANASLSPRHRSSSSSGSGGATSRRNSSSSSNWSPSVSANATSASPSSTDTSSPSAAFMHSRSSAAEILPSASRSKEANTLLKRSAVAACTIFACLLR</sequence>
<protein>
    <submittedName>
        <fullName evidence="2">Uncharacterized protein</fullName>
    </submittedName>
</protein>
<accession>A0A8R7Q0L0</accession>
<reference evidence="2" key="2">
    <citation type="submission" date="2018-03" db="EMBL/GenBank/DDBJ databases">
        <title>The Triticum urartu genome reveals the dynamic nature of wheat genome evolution.</title>
        <authorList>
            <person name="Ling H."/>
            <person name="Ma B."/>
            <person name="Shi X."/>
            <person name="Liu H."/>
            <person name="Dong L."/>
            <person name="Sun H."/>
            <person name="Cao Y."/>
            <person name="Gao Q."/>
            <person name="Zheng S."/>
            <person name="Li Y."/>
            <person name="Yu Y."/>
            <person name="Du H."/>
            <person name="Qi M."/>
            <person name="Li Y."/>
            <person name="Yu H."/>
            <person name="Cui Y."/>
            <person name="Wang N."/>
            <person name="Chen C."/>
            <person name="Wu H."/>
            <person name="Zhao Y."/>
            <person name="Zhang J."/>
            <person name="Li Y."/>
            <person name="Zhou W."/>
            <person name="Zhang B."/>
            <person name="Hu W."/>
            <person name="Eijk M."/>
            <person name="Tang J."/>
            <person name="Witsenboer H."/>
            <person name="Zhao S."/>
            <person name="Li Z."/>
            <person name="Zhang A."/>
            <person name="Wang D."/>
            <person name="Liang C."/>
        </authorList>
    </citation>
    <scope>NUCLEOTIDE SEQUENCE [LARGE SCALE GENOMIC DNA]</scope>
    <source>
        <strain evidence="2">cv. G1812</strain>
    </source>
</reference>
<dbReference type="EnsemblPlants" id="TuG1812G0300005363.01.T01">
    <property type="protein sequence ID" value="TuG1812G0300005363.01.T01.cds261498"/>
    <property type="gene ID" value="TuG1812G0300005363.01"/>
</dbReference>
<evidence type="ECO:0000313" key="2">
    <source>
        <dbReference type="EnsemblPlants" id="TuG1812G0300005363.01.T01.cds261498"/>
    </source>
</evidence>
<organism evidence="2 3">
    <name type="scientific">Triticum urartu</name>
    <name type="common">Red wild einkorn</name>
    <name type="synonym">Crithodium urartu</name>
    <dbReference type="NCBI Taxonomy" id="4572"/>
    <lineage>
        <taxon>Eukaryota</taxon>
        <taxon>Viridiplantae</taxon>
        <taxon>Streptophyta</taxon>
        <taxon>Embryophyta</taxon>
        <taxon>Tracheophyta</taxon>
        <taxon>Spermatophyta</taxon>
        <taxon>Magnoliopsida</taxon>
        <taxon>Liliopsida</taxon>
        <taxon>Poales</taxon>
        <taxon>Poaceae</taxon>
        <taxon>BOP clade</taxon>
        <taxon>Pooideae</taxon>
        <taxon>Triticodae</taxon>
        <taxon>Triticeae</taxon>
        <taxon>Triticinae</taxon>
        <taxon>Triticum</taxon>
    </lineage>
</organism>
<evidence type="ECO:0000313" key="3">
    <source>
        <dbReference type="Proteomes" id="UP000015106"/>
    </source>
</evidence>
<name>A0A8R7Q0L0_TRIUA</name>
<dbReference type="Proteomes" id="UP000015106">
    <property type="component" value="Chromosome 3"/>
</dbReference>
<feature type="region of interest" description="Disordered" evidence="1">
    <location>
        <begin position="59"/>
        <end position="112"/>
    </location>
</feature>
<proteinExistence type="predicted"/>
<dbReference type="AlphaFoldDB" id="A0A8R7Q0L0"/>
<keyword evidence="3" id="KW-1185">Reference proteome</keyword>
<evidence type="ECO:0000256" key="1">
    <source>
        <dbReference type="SAM" id="MobiDB-lite"/>
    </source>
</evidence>